<reference evidence="2" key="1">
    <citation type="journal article" date="2013" name="BMC Genomics">
        <title>Unscrambling butterfly oogenesis.</title>
        <authorList>
            <person name="Carter J.M."/>
            <person name="Baker S.C."/>
            <person name="Pink R."/>
            <person name="Carter D.R."/>
            <person name="Collins A."/>
            <person name="Tomlin J."/>
            <person name="Gibbs M."/>
            <person name="Breuker C.J."/>
        </authorList>
    </citation>
    <scope>NUCLEOTIDE SEQUENCE</scope>
    <source>
        <tissue evidence="2">Ovary</tissue>
    </source>
</reference>
<organism evidence="2">
    <name type="scientific">Pararge aegeria</name>
    <name type="common">speckled wood butterfly</name>
    <dbReference type="NCBI Taxonomy" id="116150"/>
    <lineage>
        <taxon>Eukaryota</taxon>
        <taxon>Metazoa</taxon>
        <taxon>Ecdysozoa</taxon>
        <taxon>Arthropoda</taxon>
        <taxon>Hexapoda</taxon>
        <taxon>Insecta</taxon>
        <taxon>Pterygota</taxon>
        <taxon>Neoptera</taxon>
        <taxon>Endopterygota</taxon>
        <taxon>Lepidoptera</taxon>
        <taxon>Glossata</taxon>
        <taxon>Ditrysia</taxon>
        <taxon>Papilionoidea</taxon>
        <taxon>Nymphalidae</taxon>
        <taxon>Satyrinae</taxon>
        <taxon>Satyrini</taxon>
        <taxon>Parargina</taxon>
        <taxon>Pararge</taxon>
    </lineage>
</organism>
<evidence type="ECO:0000256" key="1">
    <source>
        <dbReference type="SAM" id="Phobius"/>
    </source>
</evidence>
<proteinExistence type="predicted"/>
<keyword evidence="1" id="KW-1133">Transmembrane helix</keyword>
<dbReference type="AlphaFoldDB" id="S4NVT6"/>
<name>S4NVT6_9NEOP</name>
<feature type="transmembrane region" description="Helical" evidence="1">
    <location>
        <begin position="6"/>
        <end position="24"/>
    </location>
</feature>
<sequence>MIFATYIYVCYSFLLVNKLFLSLFQTIQHCHETIDSTLNDKNRSLTIKQYLIPTVSCQNYHPKLYKAFPLHHIDVLNVKVKITCI</sequence>
<reference evidence="2" key="2">
    <citation type="submission" date="2013-05" db="EMBL/GenBank/DDBJ databases">
        <authorList>
            <person name="Carter J.-M."/>
            <person name="Baker S.C."/>
            <person name="Pink R."/>
            <person name="Carter D.R.F."/>
            <person name="Collins A."/>
            <person name="Tomlin J."/>
            <person name="Gibbs M."/>
            <person name="Breuker C.J."/>
        </authorList>
    </citation>
    <scope>NUCLEOTIDE SEQUENCE</scope>
    <source>
        <tissue evidence="2">Ovary</tissue>
    </source>
</reference>
<evidence type="ECO:0000313" key="2">
    <source>
        <dbReference type="EMBL" id="JAA79738.1"/>
    </source>
</evidence>
<keyword evidence="1" id="KW-0472">Membrane</keyword>
<accession>S4NVT6</accession>
<keyword evidence="1" id="KW-0812">Transmembrane</keyword>
<protein>
    <submittedName>
        <fullName evidence="2">Uncharacterized protein</fullName>
    </submittedName>
</protein>
<dbReference type="EMBL" id="GAIX01012822">
    <property type="protein sequence ID" value="JAA79738.1"/>
    <property type="molecule type" value="Transcribed_RNA"/>
</dbReference>